<dbReference type="PANTHER" id="PTHR33444">
    <property type="entry name" value="SI:DKEY-19B23.12-RELATED"/>
    <property type="match status" value="1"/>
</dbReference>
<gene>
    <name evidence="2" type="ORF">LUA448_LOCUS8315</name>
</gene>
<evidence type="ECO:0000256" key="1">
    <source>
        <dbReference type="SAM" id="Phobius"/>
    </source>
</evidence>
<protein>
    <submittedName>
        <fullName evidence="2">Uncharacterized protein</fullName>
    </submittedName>
</protein>
<dbReference type="AlphaFoldDB" id="A0A817SYI6"/>
<comment type="caution">
    <text evidence="2">The sequence shown here is derived from an EMBL/GenBank/DDBJ whole genome shotgun (WGS) entry which is preliminary data.</text>
</comment>
<keyword evidence="1" id="KW-0812">Transmembrane</keyword>
<evidence type="ECO:0000313" key="3">
    <source>
        <dbReference type="Proteomes" id="UP000663833"/>
    </source>
</evidence>
<dbReference type="InterPro" id="IPR040350">
    <property type="entry name" value="TMEM272"/>
</dbReference>
<sequence>MDRTERIFMITKTFSSINTNAIELNTNDKTANDIVLLQQSKCEPFHLRNIWILFLLVLPLSGILIGFLFRNDCPLQKYIPLWAIVNGFLTVIFLMLIFITRGFLQEIQHRNCTLLVIENFKVVLIFFLFLWFIRGNVS</sequence>
<proteinExistence type="predicted"/>
<dbReference type="EMBL" id="CAJNYD010000875">
    <property type="protein sequence ID" value="CAF3303763.1"/>
    <property type="molecule type" value="Genomic_DNA"/>
</dbReference>
<accession>A0A817SYI6</accession>
<dbReference type="PANTHER" id="PTHR33444:SF2">
    <property type="entry name" value="MARVEL DOMAIN-CONTAINING PROTEIN"/>
    <property type="match status" value="1"/>
</dbReference>
<dbReference type="Proteomes" id="UP000663833">
    <property type="component" value="Unassembled WGS sequence"/>
</dbReference>
<feature type="transmembrane region" description="Helical" evidence="1">
    <location>
        <begin position="50"/>
        <end position="69"/>
    </location>
</feature>
<organism evidence="2 3">
    <name type="scientific">Rotaria socialis</name>
    <dbReference type="NCBI Taxonomy" id="392032"/>
    <lineage>
        <taxon>Eukaryota</taxon>
        <taxon>Metazoa</taxon>
        <taxon>Spiralia</taxon>
        <taxon>Gnathifera</taxon>
        <taxon>Rotifera</taxon>
        <taxon>Eurotatoria</taxon>
        <taxon>Bdelloidea</taxon>
        <taxon>Philodinida</taxon>
        <taxon>Philodinidae</taxon>
        <taxon>Rotaria</taxon>
    </lineage>
</organism>
<feature type="transmembrane region" description="Helical" evidence="1">
    <location>
        <begin position="81"/>
        <end position="100"/>
    </location>
</feature>
<reference evidence="2" key="1">
    <citation type="submission" date="2021-02" db="EMBL/GenBank/DDBJ databases">
        <authorList>
            <person name="Nowell W R."/>
        </authorList>
    </citation>
    <scope>NUCLEOTIDE SEQUENCE</scope>
</reference>
<name>A0A817SYI6_9BILA</name>
<keyword evidence="1" id="KW-1133">Transmembrane helix</keyword>
<keyword evidence="1" id="KW-0472">Membrane</keyword>
<feature type="transmembrane region" description="Helical" evidence="1">
    <location>
        <begin position="112"/>
        <end position="133"/>
    </location>
</feature>
<evidence type="ECO:0000313" key="2">
    <source>
        <dbReference type="EMBL" id="CAF3303763.1"/>
    </source>
</evidence>